<evidence type="ECO:0000313" key="2">
    <source>
        <dbReference type="Proteomes" id="UP000507470"/>
    </source>
</evidence>
<organism evidence="1 2">
    <name type="scientific">Mytilus coruscus</name>
    <name type="common">Sea mussel</name>
    <dbReference type="NCBI Taxonomy" id="42192"/>
    <lineage>
        <taxon>Eukaryota</taxon>
        <taxon>Metazoa</taxon>
        <taxon>Spiralia</taxon>
        <taxon>Lophotrochozoa</taxon>
        <taxon>Mollusca</taxon>
        <taxon>Bivalvia</taxon>
        <taxon>Autobranchia</taxon>
        <taxon>Pteriomorphia</taxon>
        <taxon>Mytilida</taxon>
        <taxon>Mytiloidea</taxon>
        <taxon>Mytilidae</taxon>
        <taxon>Mytilinae</taxon>
        <taxon>Mytilus</taxon>
    </lineage>
</organism>
<reference evidence="1 2" key="1">
    <citation type="submission" date="2020-06" db="EMBL/GenBank/DDBJ databases">
        <authorList>
            <person name="Li R."/>
            <person name="Bekaert M."/>
        </authorList>
    </citation>
    <scope>NUCLEOTIDE SEQUENCE [LARGE SCALE GENOMIC DNA]</scope>
    <source>
        <strain evidence="2">wild</strain>
    </source>
</reference>
<dbReference type="AlphaFoldDB" id="A0A6J8EQ84"/>
<name>A0A6J8EQ84_MYTCO</name>
<proteinExistence type="predicted"/>
<dbReference type="Proteomes" id="UP000507470">
    <property type="component" value="Unassembled WGS sequence"/>
</dbReference>
<gene>
    <name evidence="1" type="ORF">MCOR_53986</name>
</gene>
<accession>A0A6J8EQ84</accession>
<sequence>MAFLSEDNKEIGQPMELSIFASPPNQVAIDKVTYTEERPISNLINDSTPIEIVISGAGNDYIDLKKSRLYVKMQILKEDGTKLSPKEKTGIINLPLQSMFSNIDVYMNNKLISVNSNNYPWKAYFKTILSSDSDEQNSQLQSQLFMKDDDPMDSLILNAGFVNRYEYTKESRTFELESNLMEDALLLDKFLINGVDIYMKLFRSSAPFLLMSTEATPKYKVKILDVFFRTARVKVDPGVILNHRRQIQESPAKYLINRSHVIQNYNT</sequence>
<dbReference type="OrthoDB" id="6059610at2759"/>
<evidence type="ECO:0000313" key="1">
    <source>
        <dbReference type="EMBL" id="CAC5421902.1"/>
    </source>
</evidence>
<keyword evidence="2" id="KW-1185">Reference proteome</keyword>
<protein>
    <submittedName>
        <fullName evidence="1">Uncharacterized protein</fullName>
    </submittedName>
</protein>
<dbReference type="EMBL" id="CACVKT020009453">
    <property type="protein sequence ID" value="CAC5421902.1"/>
    <property type="molecule type" value="Genomic_DNA"/>
</dbReference>